<evidence type="ECO:0000256" key="9">
    <source>
        <dbReference type="ARBA" id="ARBA00023306"/>
    </source>
</evidence>
<gene>
    <name evidence="14" type="primary">xerC_2</name>
    <name evidence="10" type="synonym">xerC</name>
    <name evidence="14" type="ORF">Pla100_18540</name>
</gene>
<dbReference type="NCBIfam" id="TIGR02224">
    <property type="entry name" value="recomb_XerC"/>
    <property type="match status" value="1"/>
</dbReference>
<comment type="subcellular location">
    <subcellularLocation>
        <location evidence="1 10">Cytoplasm</location>
    </subcellularLocation>
</comment>
<comment type="caution">
    <text evidence="14">The sequence shown here is derived from an EMBL/GenBank/DDBJ whole genome shotgun (WGS) entry which is preliminary data.</text>
</comment>
<dbReference type="GO" id="GO:0007059">
    <property type="term" value="P:chromosome segregation"/>
    <property type="evidence" value="ECO:0007669"/>
    <property type="project" value="UniProtKB-UniRule"/>
</dbReference>
<evidence type="ECO:0000256" key="4">
    <source>
        <dbReference type="ARBA" id="ARBA00022618"/>
    </source>
</evidence>
<dbReference type="GO" id="GO:0051301">
    <property type="term" value="P:cell division"/>
    <property type="evidence" value="ECO:0007669"/>
    <property type="project" value="UniProtKB-UniRule"/>
</dbReference>
<dbReference type="Gene3D" id="1.10.150.130">
    <property type="match status" value="1"/>
</dbReference>
<dbReference type="InterPro" id="IPR011010">
    <property type="entry name" value="DNA_brk_join_enz"/>
</dbReference>
<dbReference type="GO" id="GO:0006313">
    <property type="term" value="P:DNA transposition"/>
    <property type="evidence" value="ECO:0007669"/>
    <property type="project" value="UniProtKB-UniRule"/>
</dbReference>
<feature type="active site" description="O-(3'-phospho-DNA)-tyrosine intermediate" evidence="10">
    <location>
        <position position="284"/>
    </location>
</feature>
<evidence type="ECO:0000256" key="11">
    <source>
        <dbReference type="NCBIfam" id="TIGR02224"/>
    </source>
</evidence>
<dbReference type="PANTHER" id="PTHR30349:SF77">
    <property type="entry name" value="TYROSINE RECOMBINASE XERC"/>
    <property type="match status" value="1"/>
</dbReference>
<dbReference type="InterPro" id="IPR004107">
    <property type="entry name" value="Integrase_SAM-like_N"/>
</dbReference>
<feature type="active site" evidence="10">
    <location>
        <position position="252"/>
    </location>
</feature>
<feature type="domain" description="Core-binding (CB)" evidence="13">
    <location>
        <begin position="4"/>
        <end position="91"/>
    </location>
</feature>
<comment type="subunit">
    <text evidence="10">Forms a cyclic heterotetrameric complex composed of two molecules of XerC and two molecules of XerD.</text>
</comment>
<comment type="function">
    <text evidence="10">Site-specific tyrosine recombinase, which acts by catalyzing the cutting and rejoining of the recombining DNA molecules. The XerC-XerD complex is essential to convert dimers of the bacterial chromosome into monomers to permit their segregation at cell division. It also contributes to the segregational stability of plasmids.</text>
</comment>
<evidence type="ECO:0000259" key="12">
    <source>
        <dbReference type="PROSITE" id="PS51898"/>
    </source>
</evidence>
<dbReference type="Gene3D" id="1.10.443.10">
    <property type="entry name" value="Intergrase catalytic core"/>
    <property type="match status" value="1"/>
</dbReference>
<evidence type="ECO:0000259" key="13">
    <source>
        <dbReference type="PROSITE" id="PS51900"/>
    </source>
</evidence>
<keyword evidence="7 10" id="KW-0238">DNA-binding</keyword>
<evidence type="ECO:0000256" key="1">
    <source>
        <dbReference type="ARBA" id="ARBA00004496"/>
    </source>
</evidence>
<keyword evidence="6 10" id="KW-0229">DNA integration</keyword>
<dbReference type="PROSITE" id="PS51898">
    <property type="entry name" value="TYR_RECOMBINASE"/>
    <property type="match status" value="1"/>
</dbReference>
<dbReference type="NCBIfam" id="NF001399">
    <property type="entry name" value="PRK00283.1"/>
    <property type="match status" value="1"/>
</dbReference>
<dbReference type="InterPro" id="IPR044068">
    <property type="entry name" value="CB"/>
</dbReference>
<dbReference type="PANTHER" id="PTHR30349">
    <property type="entry name" value="PHAGE INTEGRASE-RELATED"/>
    <property type="match status" value="1"/>
</dbReference>
<dbReference type="InterPro" id="IPR011931">
    <property type="entry name" value="Recomb_XerC"/>
</dbReference>
<dbReference type="InterPro" id="IPR010998">
    <property type="entry name" value="Integrase_recombinase_N"/>
</dbReference>
<dbReference type="GO" id="GO:0003677">
    <property type="term" value="F:DNA binding"/>
    <property type="evidence" value="ECO:0007669"/>
    <property type="project" value="UniProtKB-UniRule"/>
</dbReference>
<feature type="active site" evidence="10">
    <location>
        <position position="152"/>
    </location>
</feature>
<keyword evidence="3 10" id="KW-0963">Cytoplasm</keyword>
<dbReference type="GO" id="GO:0009037">
    <property type="term" value="F:tyrosine-based site-specific recombinase activity"/>
    <property type="evidence" value="ECO:0007669"/>
    <property type="project" value="UniProtKB-UniRule"/>
</dbReference>
<evidence type="ECO:0000256" key="5">
    <source>
        <dbReference type="ARBA" id="ARBA00022829"/>
    </source>
</evidence>
<keyword evidence="5 10" id="KW-0159">Chromosome partition</keyword>
<dbReference type="InterPro" id="IPR013762">
    <property type="entry name" value="Integrase-like_cat_sf"/>
</dbReference>
<sequence>MANAQLTSTITRFLRYMATERNASDLTIKAYREDLFGFTAWIQEGGGPTSTEALTPTHLRQFQAALQQADYARSTISRKLASLRSFFKFAMRDGVASTNPAKPLRNPRQSRKLPHVLSNDEVGRLLVAPPAHDVAGLRDRAILETMYSSGLRVSELVGLRDGDLDFGQGITRVRGKGRKERISPLGSYAIEAIRAYAARRCRSTEAEKLGQAAPVFVNRFGNILTTRSVGRMLDKYIAETGLDSRTSPHTLRHSFATHLLDRGADIRSVQELLGHKSLTTTQIYTHVSATNLRTIYEKAHPRAL</sequence>
<dbReference type="InterPro" id="IPR050090">
    <property type="entry name" value="Tyrosine_recombinase_XerCD"/>
</dbReference>
<dbReference type="AlphaFoldDB" id="A0A5C6AVG2"/>
<proteinExistence type="inferred from homology"/>
<evidence type="ECO:0000256" key="7">
    <source>
        <dbReference type="ARBA" id="ARBA00023125"/>
    </source>
</evidence>
<protein>
    <recommendedName>
        <fullName evidence="10 11">Tyrosine recombinase XerC</fullName>
    </recommendedName>
</protein>
<comment type="similarity">
    <text evidence="2 10">Belongs to the 'phage' integrase family. XerC subfamily.</text>
</comment>
<evidence type="ECO:0000256" key="10">
    <source>
        <dbReference type="HAMAP-Rule" id="MF_01808"/>
    </source>
</evidence>
<keyword evidence="8 10" id="KW-0233">DNA recombination</keyword>
<organism evidence="14 15">
    <name type="scientific">Neorhodopirellula pilleata</name>
    <dbReference type="NCBI Taxonomy" id="2714738"/>
    <lineage>
        <taxon>Bacteria</taxon>
        <taxon>Pseudomonadati</taxon>
        <taxon>Planctomycetota</taxon>
        <taxon>Planctomycetia</taxon>
        <taxon>Pirellulales</taxon>
        <taxon>Pirellulaceae</taxon>
        <taxon>Neorhodopirellula</taxon>
    </lineage>
</organism>
<accession>A0A5C6AVG2</accession>
<dbReference type="SUPFAM" id="SSF56349">
    <property type="entry name" value="DNA breaking-rejoining enzymes"/>
    <property type="match status" value="1"/>
</dbReference>
<dbReference type="InterPro" id="IPR002104">
    <property type="entry name" value="Integrase_catalytic"/>
</dbReference>
<keyword evidence="15" id="KW-1185">Reference proteome</keyword>
<feature type="active site" evidence="10">
    <location>
        <position position="275"/>
    </location>
</feature>
<dbReference type="Pfam" id="PF00589">
    <property type="entry name" value="Phage_integrase"/>
    <property type="match status" value="1"/>
</dbReference>
<feature type="active site" evidence="10">
    <location>
        <position position="249"/>
    </location>
</feature>
<evidence type="ECO:0000313" key="14">
    <source>
        <dbReference type="EMBL" id="TWU02114.1"/>
    </source>
</evidence>
<evidence type="ECO:0000256" key="3">
    <source>
        <dbReference type="ARBA" id="ARBA00022490"/>
    </source>
</evidence>
<dbReference type="EMBL" id="SJPM01000002">
    <property type="protein sequence ID" value="TWU02114.1"/>
    <property type="molecule type" value="Genomic_DNA"/>
</dbReference>
<reference evidence="14 15" key="1">
    <citation type="submission" date="2019-02" db="EMBL/GenBank/DDBJ databases">
        <title>Deep-cultivation of Planctomycetes and their phenomic and genomic characterization uncovers novel biology.</title>
        <authorList>
            <person name="Wiegand S."/>
            <person name="Jogler M."/>
            <person name="Boedeker C."/>
            <person name="Pinto D."/>
            <person name="Vollmers J."/>
            <person name="Rivas-Marin E."/>
            <person name="Kohn T."/>
            <person name="Peeters S.H."/>
            <person name="Heuer A."/>
            <person name="Rast P."/>
            <person name="Oberbeckmann S."/>
            <person name="Bunk B."/>
            <person name="Jeske O."/>
            <person name="Meyerdierks A."/>
            <person name="Storesund J.E."/>
            <person name="Kallscheuer N."/>
            <person name="Luecker S."/>
            <person name="Lage O.M."/>
            <person name="Pohl T."/>
            <person name="Merkel B.J."/>
            <person name="Hornburger P."/>
            <person name="Mueller R.-W."/>
            <person name="Bruemmer F."/>
            <person name="Labrenz M."/>
            <person name="Spormann A.M."/>
            <person name="Op Den Camp H."/>
            <person name="Overmann J."/>
            <person name="Amann R."/>
            <person name="Jetten M.S.M."/>
            <person name="Mascher T."/>
            <person name="Medema M.H."/>
            <person name="Devos D.P."/>
            <person name="Kaster A.-K."/>
            <person name="Ovreas L."/>
            <person name="Rohde M."/>
            <person name="Galperin M.Y."/>
            <person name="Jogler C."/>
        </authorList>
    </citation>
    <scope>NUCLEOTIDE SEQUENCE [LARGE SCALE GENOMIC DNA]</scope>
    <source>
        <strain evidence="14 15">Pla100</strain>
    </source>
</reference>
<evidence type="ECO:0000256" key="8">
    <source>
        <dbReference type="ARBA" id="ARBA00023172"/>
    </source>
</evidence>
<dbReference type="CDD" id="cd00798">
    <property type="entry name" value="INT_XerDC_C"/>
    <property type="match status" value="1"/>
</dbReference>
<keyword evidence="4 10" id="KW-0132">Cell division</keyword>
<dbReference type="GO" id="GO:0005737">
    <property type="term" value="C:cytoplasm"/>
    <property type="evidence" value="ECO:0007669"/>
    <property type="project" value="UniProtKB-SubCell"/>
</dbReference>
<feature type="domain" description="Tyr recombinase" evidence="12">
    <location>
        <begin position="112"/>
        <end position="297"/>
    </location>
</feature>
<dbReference type="HAMAP" id="MF_01808">
    <property type="entry name" value="Recomb_XerC_XerD"/>
    <property type="match status" value="1"/>
</dbReference>
<evidence type="ECO:0000256" key="2">
    <source>
        <dbReference type="ARBA" id="ARBA00006657"/>
    </source>
</evidence>
<evidence type="ECO:0000256" key="6">
    <source>
        <dbReference type="ARBA" id="ARBA00022908"/>
    </source>
</evidence>
<dbReference type="InterPro" id="IPR023009">
    <property type="entry name" value="Tyrosine_recombinase_XerC/XerD"/>
</dbReference>
<dbReference type="Proteomes" id="UP000316213">
    <property type="component" value="Unassembled WGS sequence"/>
</dbReference>
<evidence type="ECO:0000313" key="15">
    <source>
        <dbReference type="Proteomes" id="UP000316213"/>
    </source>
</evidence>
<keyword evidence="9 10" id="KW-0131">Cell cycle</keyword>
<dbReference type="PROSITE" id="PS51900">
    <property type="entry name" value="CB"/>
    <property type="match status" value="1"/>
</dbReference>
<dbReference type="Pfam" id="PF02899">
    <property type="entry name" value="Phage_int_SAM_1"/>
    <property type="match status" value="1"/>
</dbReference>
<name>A0A5C6AVG2_9BACT</name>
<feature type="active site" evidence="10">
    <location>
        <position position="176"/>
    </location>
</feature>